<dbReference type="CDD" id="cd01300">
    <property type="entry name" value="YtcJ_like"/>
    <property type="match status" value="1"/>
</dbReference>
<dbReference type="Gene3D" id="3.20.20.140">
    <property type="entry name" value="Metal-dependent hydrolases"/>
    <property type="match status" value="1"/>
</dbReference>
<dbReference type="Gene3D" id="2.30.40.10">
    <property type="entry name" value="Urease, subunit C, domain 1"/>
    <property type="match status" value="1"/>
</dbReference>
<proteinExistence type="predicted"/>
<reference evidence="2" key="1">
    <citation type="submission" date="2020-02" db="EMBL/GenBank/DDBJ databases">
        <authorList>
            <person name="Meier V. D."/>
        </authorList>
    </citation>
    <scope>NUCLEOTIDE SEQUENCE</scope>
    <source>
        <strain evidence="2">AVDCRST_MAG73</strain>
    </source>
</reference>
<dbReference type="PANTHER" id="PTHR22642:SF2">
    <property type="entry name" value="PROTEIN LONG AFTER FAR-RED 3"/>
    <property type="match status" value="1"/>
</dbReference>
<accession>A0A6J4UUT5</accession>
<dbReference type="PANTHER" id="PTHR22642">
    <property type="entry name" value="IMIDAZOLONEPROPIONASE"/>
    <property type="match status" value="1"/>
</dbReference>
<evidence type="ECO:0000313" key="2">
    <source>
        <dbReference type="EMBL" id="CAA9556788.1"/>
    </source>
</evidence>
<dbReference type="InterPro" id="IPR033932">
    <property type="entry name" value="YtcJ-like"/>
</dbReference>
<protein>
    <submittedName>
        <fullName evidence="2">Exoenzymes regulatory protein AepA in lipid-linked oligosaccharide synthesis cluster</fullName>
    </submittedName>
</protein>
<dbReference type="SUPFAM" id="SSF51338">
    <property type="entry name" value="Composite domain of metallo-dependent hydrolases"/>
    <property type="match status" value="1"/>
</dbReference>
<organism evidence="2">
    <name type="scientific">uncultured Thermomicrobiales bacterium</name>
    <dbReference type="NCBI Taxonomy" id="1645740"/>
    <lineage>
        <taxon>Bacteria</taxon>
        <taxon>Pseudomonadati</taxon>
        <taxon>Thermomicrobiota</taxon>
        <taxon>Thermomicrobia</taxon>
        <taxon>Thermomicrobiales</taxon>
        <taxon>environmental samples</taxon>
    </lineage>
</organism>
<dbReference type="SUPFAM" id="SSF51556">
    <property type="entry name" value="Metallo-dependent hydrolases"/>
    <property type="match status" value="1"/>
</dbReference>
<sequence length="534" mass="57494">MTGNLLFLNGRVLTMDRQHPRATAVAIRNGLVAAVGTDAEAREAVPAGTEAIDLGGRTATPGLNDAHAHPMSVGFAALDLDLGNPPHERISDLVALVKQETRTHPAGEWIVGRGYDQARLAEQRHPTRHDLDAVSPDHPVVLIRVCHHIVVANSRALALAGITAATPHPDGGVIDRDEHGEPTGVLRESASSLVRNKIGAPTERQMVAALERGGRAFLERGITSAVEAGIYRAEEMHAYQTLHRAGKLPIRTYLMMMIDETLDALAQLGIRTGFGDAGLRIGPAKLFSDGSIGGRTARMRRPYEGEAENVGLWMMDPDNLKAKVLRAHRAGFQVGIHAIGDAAIDLVLDAYEEAMLTDPRPDPRHRVEHCSIVDAATIRRIARLGAIPIPGTSFLYYVRDAYLQNLGPDRIRYAYAMKTFADHGIVAPASSDAPVVPTNAMVGIQTMVTRRDRNGEPVWPEEAIGLDDALRAYTVAGAYASFEEGIKGTLTPGMLGDVAVFETDLEAVEPDGLSEVRVDLTVRDGAVVYARPSA</sequence>
<dbReference type="InterPro" id="IPR032466">
    <property type="entry name" value="Metal_Hydrolase"/>
</dbReference>
<dbReference type="InterPro" id="IPR013108">
    <property type="entry name" value="Amidohydro_3"/>
</dbReference>
<feature type="domain" description="Amidohydrolase 3" evidence="1">
    <location>
        <begin position="50"/>
        <end position="529"/>
    </location>
</feature>
<dbReference type="InterPro" id="IPR011059">
    <property type="entry name" value="Metal-dep_hydrolase_composite"/>
</dbReference>
<dbReference type="Pfam" id="PF07969">
    <property type="entry name" value="Amidohydro_3"/>
    <property type="match status" value="1"/>
</dbReference>
<evidence type="ECO:0000259" key="1">
    <source>
        <dbReference type="Pfam" id="PF07969"/>
    </source>
</evidence>
<dbReference type="AlphaFoldDB" id="A0A6J4UUT5"/>
<dbReference type="GO" id="GO:0016810">
    <property type="term" value="F:hydrolase activity, acting on carbon-nitrogen (but not peptide) bonds"/>
    <property type="evidence" value="ECO:0007669"/>
    <property type="project" value="InterPro"/>
</dbReference>
<gene>
    <name evidence="2" type="ORF">AVDCRST_MAG73-3343</name>
</gene>
<dbReference type="Gene3D" id="3.10.310.70">
    <property type="match status" value="1"/>
</dbReference>
<dbReference type="EMBL" id="CADCWE010000223">
    <property type="protein sequence ID" value="CAA9556788.1"/>
    <property type="molecule type" value="Genomic_DNA"/>
</dbReference>
<name>A0A6J4UUT5_9BACT</name>